<dbReference type="AlphaFoldDB" id="T0ZST1"/>
<keyword evidence="1" id="KW-0233">DNA recombination</keyword>
<feature type="domain" description="Tyr recombinase" evidence="2">
    <location>
        <begin position="31"/>
        <end position="127"/>
    </location>
</feature>
<organism evidence="3">
    <name type="scientific">mine drainage metagenome</name>
    <dbReference type="NCBI Taxonomy" id="410659"/>
    <lineage>
        <taxon>unclassified sequences</taxon>
        <taxon>metagenomes</taxon>
        <taxon>ecological metagenomes</taxon>
    </lineage>
</organism>
<dbReference type="InterPro" id="IPR013762">
    <property type="entry name" value="Integrase-like_cat_sf"/>
</dbReference>
<proteinExistence type="predicted"/>
<dbReference type="GO" id="GO:0006310">
    <property type="term" value="P:DNA recombination"/>
    <property type="evidence" value="ECO:0007669"/>
    <property type="project" value="UniProtKB-KW"/>
</dbReference>
<dbReference type="InterPro" id="IPR002104">
    <property type="entry name" value="Integrase_catalytic"/>
</dbReference>
<dbReference type="SUPFAM" id="SSF56349">
    <property type="entry name" value="DNA breaking-rejoining enzymes"/>
    <property type="match status" value="1"/>
</dbReference>
<accession>T0ZST1</accession>
<comment type="caution">
    <text evidence="3">The sequence shown here is derived from an EMBL/GenBank/DDBJ whole genome shotgun (WGS) entry which is preliminary data.</text>
</comment>
<evidence type="ECO:0000259" key="2">
    <source>
        <dbReference type="PROSITE" id="PS51898"/>
    </source>
</evidence>
<sequence length="127" mass="14615">MNFHELKALKGVVNKVFARKYRGNAAPKYGSINKGFTELELQHFLRSVKNEKFGLLFRYQAYLGLRIGEVTRLHISNIDFDKRELTLKSEKSGKMDSLLIPIELFRETIAFITSNTEQIKLAGGFIF</sequence>
<dbReference type="InterPro" id="IPR011010">
    <property type="entry name" value="DNA_brk_join_enz"/>
</dbReference>
<reference evidence="3" key="2">
    <citation type="journal article" date="2014" name="ISME J.">
        <title>Microbial stratification in low pH oxic and suboxic macroscopic growths along an acid mine drainage.</title>
        <authorList>
            <person name="Mendez-Garcia C."/>
            <person name="Mesa V."/>
            <person name="Sprenger R.R."/>
            <person name="Richter M."/>
            <person name="Diez M.S."/>
            <person name="Solano J."/>
            <person name="Bargiela R."/>
            <person name="Golyshina O.V."/>
            <person name="Manteca A."/>
            <person name="Ramos J.L."/>
            <person name="Gallego J.R."/>
            <person name="Llorente I."/>
            <person name="Martins Dos Santos V.A."/>
            <person name="Jensen O.N."/>
            <person name="Pelaez A.I."/>
            <person name="Sanchez J."/>
            <person name="Ferrer M."/>
        </authorList>
    </citation>
    <scope>NUCLEOTIDE SEQUENCE</scope>
</reference>
<evidence type="ECO:0000256" key="1">
    <source>
        <dbReference type="ARBA" id="ARBA00023172"/>
    </source>
</evidence>
<dbReference type="Gene3D" id="1.10.443.10">
    <property type="entry name" value="Intergrase catalytic core"/>
    <property type="match status" value="1"/>
</dbReference>
<dbReference type="PROSITE" id="PS51898">
    <property type="entry name" value="TYR_RECOMBINASE"/>
    <property type="match status" value="1"/>
</dbReference>
<dbReference type="GO" id="GO:0015074">
    <property type="term" value="P:DNA integration"/>
    <property type="evidence" value="ECO:0007669"/>
    <property type="project" value="InterPro"/>
</dbReference>
<gene>
    <name evidence="3" type="ORF">B2A_06930</name>
</gene>
<evidence type="ECO:0000313" key="3">
    <source>
        <dbReference type="EMBL" id="EQD51321.1"/>
    </source>
</evidence>
<name>T0ZST1_9ZZZZ</name>
<dbReference type="GO" id="GO:0003677">
    <property type="term" value="F:DNA binding"/>
    <property type="evidence" value="ECO:0007669"/>
    <property type="project" value="InterPro"/>
</dbReference>
<protein>
    <submittedName>
        <fullName evidence="3">Integrase family protein</fullName>
    </submittedName>
</protein>
<feature type="non-terminal residue" evidence="3">
    <location>
        <position position="127"/>
    </location>
</feature>
<reference evidence="3" key="1">
    <citation type="submission" date="2013-08" db="EMBL/GenBank/DDBJ databases">
        <authorList>
            <person name="Mendez C."/>
            <person name="Richter M."/>
            <person name="Ferrer M."/>
            <person name="Sanchez J."/>
        </authorList>
    </citation>
    <scope>NUCLEOTIDE SEQUENCE</scope>
</reference>
<dbReference type="EMBL" id="AUZZ01004946">
    <property type="protein sequence ID" value="EQD51321.1"/>
    <property type="molecule type" value="Genomic_DNA"/>
</dbReference>